<sequence length="243" mass="24655">MARADPLRRNWTWAAVIAAGALSGAPACAGEISAAVEAGTGEVRRGLYWSGGKGVIGAEVYGPIAGIDASVRVVTLRGSARHGGADAVADLRLAREWPVGPAFVWVEAVGHAFVNAQGRMDYAEAGAGVRYALGPVEIDGRAYYAPPQAAIGGSNVHVRASATAGLPGTPLTLVAALGRSAGSQAGGSRLRPGGSYTDWKLGVEYSRGPLSAGIDYTGTSGGSGLIARGDLDDRVVARAALRF</sequence>
<organism evidence="2 3">
    <name type="scientific">Novosphingobium cyanobacteriorum</name>
    <dbReference type="NCBI Taxonomy" id="3024215"/>
    <lineage>
        <taxon>Bacteria</taxon>
        <taxon>Pseudomonadati</taxon>
        <taxon>Pseudomonadota</taxon>
        <taxon>Alphaproteobacteria</taxon>
        <taxon>Sphingomonadales</taxon>
        <taxon>Sphingomonadaceae</taxon>
        <taxon>Novosphingobium</taxon>
    </lineage>
</organism>
<evidence type="ECO:0008006" key="4">
    <source>
        <dbReference type="Google" id="ProtNLM"/>
    </source>
</evidence>
<evidence type="ECO:0000313" key="3">
    <source>
        <dbReference type="Proteomes" id="UP001222770"/>
    </source>
</evidence>
<evidence type="ECO:0000256" key="1">
    <source>
        <dbReference type="SAM" id="SignalP"/>
    </source>
</evidence>
<feature type="chain" id="PRO_5047334372" description="Porin domain-containing protein" evidence="1">
    <location>
        <begin position="30"/>
        <end position="243"/>
    </location>
</feature>
<accession>A0ABT6CJX8</accession>
<reference evidence="2 3" key="1">
    <citation type="submission" date="2023-03" db="EMBL/GenBank/DDBJ databases">
        <title>Novosphingobium cyanobacteriorum sp. nov., isolated from a eutrophic reservoir during the Microcystis bloom period.</title>
        <authorList>
            <person name="Kang M."/>
            <person name="Le V."/>
            <person name="Ko S.-R."/>
            <person name="Lee S.-A."/>
            <person name="Ahn C.-Y."/>
        </authorList>
    </citation>
    <scope>NUCLEOTIDE SEQUENCE [LARGE SCALE GENOMIC DNA]</scope>
    <source>
        <strain evidence="2 3">HBC54</strain>
    </source>
</reference>
<dbReference type="EMBL" id="JAROCY010000011">
    <property type="protein sequence ID" value="MDF8334111.1"/>
    <property type="molecule type" value="Genomic_DNA"/>
</dbReference>
<dbReference type="RefSeq" id="WP_277278456.1">
    <property type="nucleotide sequence ID" value="NZ_JAROCY010000011.1"/>
</dbReference>
<keyword evidence="3" id="KW-1185">Reference proteome</keyword>
<comment type="caution">
    <text evidence="2">The sequence shown here is derived from an EMBL/GenBank/DDBJ whole genome shotgun (WGS) entry which is preliminary data.</text>
</comment>
<evidence type="ECO:0000313" key="2">
    <source>
        <dbReference type="EMBL" id="MDF8334111.1"/>
    </source>
</evidence>
<keyword evidence="1" id="KW-0732">Signal</keyword>
<name>A0ABT6CJX8_9SPHN</name>
<gene>
    <name evidence="2" type="ORF">POM99_12930</name>
</gene>
<dbReference type="InterPro" id="IPR010239">
    <property type="entry name" value="CHP02001"/>
</dbReference>
<protein>
    <recommendedName>
        <fullName evidence="4">Porin domain-containing protein</fullName>
    </recommendedName>
</protein>
<proteinExistence type="predicted"/>
<feature type="signal peptide" evidence="1">
    <location>
        <begin position="1"/>
        <end position="29"/>
    </location>
</feature>
<dbReference type="Proteomes" id="UP001222770">
    <property type="component" value="Unassembled WGS sequence"/>
</dbReference>
<dbReference type="Pfam" id="PF09694">
    <property type="entry name" value="Gcw_chp"/>
    <property type="match status" value="1"/>
</dbReference>